<evidence type="ECO:0000256" key="4">
    <source>
        <dbReference type="ARBA" id="ARBA00022448"/>
    </source>
</evidence>
<dbReference type="PANTHER" id="PTHR30531">
    <property type="entry name" value="FLAGELLAR BIOSYNTHETIC PROTEIN FLHB"/>
    <property type="match status" value="1"/>
</dbReference>
<evidence type="ECO:0000256" key="13">
    <source>
        <dbReference type="RuleBase" id="RU364091"/>
    </source>
</evidence>
<comment type="function">
    <text evidence="12 13">Required for formation of the rod structure in the basal body of the flagellar apparatus. Together with FliI and FliH, may constitute the export apparatus of flagellin.</text>
</comment>
<dbReference type="SUPFAM" id="SSF160544">
    <property type="entry name" value="EscU C-terminal domain-like"/>
    <property type="match status" value="1"/>
</dbReference>
<dbReference type="NCBIfam" id="TIGR00328">
    <property type="entry name" value="flhB"/>
    <property type="match status" value="1"/>
</dbReference>
<evidence type="ECO:0000313" key="15">
    <source>
        <dbReference type="Proteomes" id="UP000032309"/>
    </source>
</evidence>
<dbReference type="Pfam" id="PF01312">
    <property type="entry name" value="Bac_export_2"/>
    <property type="match status" value="1"/>
</dbReference>
<feature type="transmembrane region" description="Helical" evidence="13">
    <location>
        <begin position="96"/>
        <end position="121"/>
    </location>
</feature>
<dbReference type="PRINTS" id="PR00950">
    <property type="entry name" value="TYPE3IMSPROT"/>
</dbReference>
<evidence type="ECO:0000256" key="1">
    <source>
        <dbReference type="ARBA" id="ARBA00004651"/>
    </source>
</evidence>
<evidence type="ECO:0000256" key="3">
    <source>
        <dbReference type="ARBA" id="ARBA00021622"/>
    </source>
</evidence>
<dbReference type="Gene3D" id="3.40.1690.10">
    <property type="entry name" value="secretion proteins EscU"/>
    <property type="match status" value="1"/>
</dbReference>
<dbReference type="InterPro" id="IPR006135">
    <property type="entry name" value="T3SS_substrate_exporter"/>
</dbReference>
<dbReference type="InterPro" id="IPR029025">
    <property type="entry name" value="T3SS_substrate_exporter_C"/>
</dbReference>
<dbReference type="EMBL" id="BAFN01000001">
    <property type="protein sequence ID" value="GAN34085.1"/>
    <property type="molecule type" value="Genomic_DNA"/>
</dbReference>
<reference evidence="15" key="1">
    <citation type="journal article" date="2015" name="Genome Announc.">
        <title>Draft Genome Sequence of an Anaerobic Ammonium-Oxidizing Bacterium, "Candidatus Brocadia sinica".</title>
        <authorList>
            <person name="Oshiki M."/>
            <person name="Shinyako-Hata K."/>
            <person name="Satoh H."/>
            <person name="Okabe S."/>
        </authorList>
    </citation>
    <scope>NUCLEOTIDE SEQUENCE [LARGE SCALE GENOMIC DNA]</scope>
    <source>
        <strain evidence="15">JPN1</strain>
    </source>
</reference>
<keyword evidence="7 13" id="KW-1005">Bacterial flagellum biogenesis</keyword>
<gene>
    <name evidence="13" type="primary">flhB</name>
    <name evidence="14" type="ORF">BROSI_A2620</name>
</gene>
<dbReference type="Proteomes" id="UP000032309">
    <property type="component" value="Unassembled WGS sequence"/>
</dbReference>
<comment type="similarity">
    <text evidence="2 13">Belongs to the type III secretion exporter family.</text>
</comment>
<accession>A0ABQ0JZ85</accession>
<evidence type="ECO:0000256" key="6">
    <source>
        <dbReference type="ARBA" id="ARBA00022692"/>
    </source>
</evidence>
<keyword evidence="15" id="KW-1185">Reference proteome</keyword>
<keyword evidence="5 13" id="KW-1003">Cell membrane</keyword>
<evidence type="ECO:0000256" key="5">
    <source>
        <dbReference type="ARBA" id="ARBA00022475"/>
    </source>
</evidence>
<keyword evidence="6 13" id="KW-0812">Transmembrane</keyword>
<feature type="transmembrane region" description="Helical" evidence="13">
    <location>
        <begin position="142"/>
        <end position="164"/>
    </location>
</feature>
<evidence type="ECO:0000256" key="12">
    <source>
        <dbReference type="ARBA" id="ARBA00025078"/>
    </source>
</evidence>
<keyword evidence="10 13" id="KW-0472">Membrane</keyword>
<feature type="transmembrane region" description="Helical" evidence="13">
    <location>
        <begin position="184"/>
        <end position="213"/>
    </location>
</feature>
<keyword evidence="8 13" id="KW-0653">Protein transport</keyword>
<evidence type="ECO:0000256" key="8">
    <source>
        <dbReference type="ARBA" id="ARBA00022927"/>
    </source>
</evidence>
<keyword evidence="4 13" id="KW-0813">Transport</keyword>
<dbReference type="Gene3D" id="6.10.250.2080">
    <property type="match status" value="1"/>
</dbReference>
<feature type="transmembrane region" description="Helical" evidence="13">
    <location>
        <begin position="33"/>
        <end position="52"/>
    </location>
</feature>
<dbReference type="InterPro" id="IPR006136">
    <property type="entry name" value="FlhB"/>
</dbReference>
<comment type="caution">
    <text evidence="14">The sequence shown here is derived from an EMBL/GenBank/DDBJ whole genome shotgun (WGS) entry which is preliminary data.</text>
</comment>
<evidence type="ECO:0000256" key="11">
    <source>
        <dbReference type="ARBA" id="ARBA00023225"/>
    </source>
</evidence>
<evidence type="ECO:0000256" key="2">
    <source>
        <dbReference type="ARBA" id="ARBA00010690"/>
    </source>
</evidence>
<keyword evidence="11 13" id="KW-1006">Bacterial flagellum protein export</keyword>
<keyword evidence="9 13" id="KW-1133">Transmembrane helix</keyword>
<comment type="subcellular location">
    <subcellularLocation>
        <location evidence="1">Cell membrane</location>
        <topology evidence="1">Multi-pass membrane protein</topology>
    </subcellularLocation>
</comment>
<keyword evidence="14" id="KW-0282">Flagellum</keyword>
<sequence length="359" mass="40213">MAFGSDTEKTEQPTGKRLNDARSKGSIAFSQDLNNAACLLFGFVLLYALGISTYNGICKTMKLSLGNLVCKDFTADSVVNVIISQVYGLMKILSPILGGLLLIGLVASYLQVGMMFNFGLLKPNLDKLNILSGIKNLFSTKSCIKLIFSVLKLLLVGGVAFFYIRKEFWHTNIIDIIDLSLIEIFGISIKLMYGLALRVSTALFILAVLDFFYQKWQYKRNLRMTKNEVKEERKQLDGDPLIKSKIRSVQRQMAMRRMMASIPTADVVVTNPTHYAVALKYDSTAMKAPTVVAKGADLIAKRIKEIAKKHKIPLVEDKPLAQTLYKTVEIGKEIPQKLYYAVAKVLSYVYQLKKGNQRV</sequence>
<dbReference type="PANTHER" id="PTHR30531:SF12">
    <property type="entry name" value="FLAGELLAR BIOSYNTHETIC PROTEIN FLHB"/>
    <property type="match status" value="1"/>
</dbReference>
<evidence type="ECO:0000256" key="7">
    <source>
        <dbReference type="ARBA" id="ARBA00022795"/>
    </source>
</evidence>
<name>A0ABQ0JZ85_9BACT</name>
<keyword evidence="14" id="KW-0969">Cilium</keyword>
<dbReference type="RefSeq" id="WP_052564129.1">
    <property type="nucleotide sequence ID" value="NZ_BAFN01000001.1"/>
</dbReference>
<evidence type="ECO:0000256" key="9">
    <source>
        <dbReference type="ARBA" id="ARBA00022989"/>
    </source>
</evidence>
<evidence type="ECO:0000313" key="14">
    <source>
        <dbReference type="EMBL" id="GAN34085.1"/>
    </source>
</evidence>
<keyword evidence="14" id="KW-0966">Cell projection</keyword>
<organism evidence="14 15">
    <name type="scientific">Candidatus Brocadia sinica JPN1</name>
    <dbReference type="NCBI Taxonomy" id="1197129"/>
    <lineage>
        <taxon>Bacteria</taxon>
        <taxon>Pseudomonadati</taxon>
        <taxon>Planctomycetota</taxon>
        <taxon>Candidatus Brocadiia</taxon>
        <taxon>Candidatus Brocadiales</taxon>
        <taxon>Candidatus Brocadiaceae</taxon>
        <taxon>Candidatus Brocadia</taxon>
    </lineage>
</organism>
<protein>
    <recommendedName>
        <fullName evidence="3 13">Flagellar biosynthetic protein FlhB</fullName>
    </recommendedName>
</protein>
<evidence type="ECO:0000256" key="10">
    <source>
        <dbReference type="ARBA" id="ARBA00023136"/>
    </source>
</evidence>
<proteinExistence type="inferred from homology"/>